<evidence type="ECO:0000313" key="2">
    <source>
        <dbReference type="Proteomes" id="UP000183107"/>
    </source>
</evidence>
<sequence length="43" mass="5003">MRYFLVHKRAATSGNLSCIYVQYEKMERKFDVSGKPRHAVATL</sequence>
<proteinExistence type="predicted"/>
<protein>
    <submittedName>
        <fullName evidence="1">Uncharacterized protein</fullName>
    </submittedName>
</protein>
<dbReference type="EMBL" id="FOVJ01000001">
    <property type="protein sequence ID" value="SFN27723.1"/>
    <property type="molecule type" value="Genomic_DNA"/>
</dbReference>
<reference evidence="2" key="1">
    <citation type="submission" date="2016-10" db="EMBL/GenBank/DDBJ databases">
        <authorList>
            <person name="Varghese N."/>
        </authorList>
    </citation>
    <scope>NUCLEOTIDE SEQUENCE [LARGE SCALE GENOMIC DNA]</scope>
    <source>
        <strain evidence="2">Nsp8</strain>
    </source>
</reference>
<dbReference type="Proteomes" id="UP000183107">
    <property type="component" value="Unassembled WGS sequence"/>
</dbReference>
<dbReference type="AlphaFoldDB" id="A0A1I4XQJ6"/>
<name>A0A1I4XQJ6_9PROT</name>
<gene>
    <name evidence="1" type="ORF">SAMN05216386_0238</name>
</gene>
<keyword evidence="2" id="KW-1185">Reference proteome</keyword>
<organism evidence="1 2">
    <name type="scientific">Nitrosospira briensis</name>
    <dbReference type="NCBI Taxonomy" id="35799"/>
    <lineage>
        <taxon>Bacteria</taxon>
        <taxon>Pseudomonadati</taxon>
        <taxon>Pseudomonadota</taxon>
        <taxon>Betaproteobacteria</taxon>
        <taxon>Nitrosomonadales</taxon>
        <taxon>Nitrosomonadaceae</taxon>
        <taxon>Nitrosospira</taxon>
    </lineage>
</organism>
<evidence type="ECO:0000313" key="1">
    <source>
        <dbReference type="EMBL" id="SFN27723.1"/>
    </source>
</evidence>
<accession>A0A1I4XQJ6</accession>